<sequence length="171" mass="16852">MTTPTPTTRRARGAVAGVVCSGAAVLAHVSAGASLPSSGSLILLAGFGATVGVLAARASGRLPGLIAGLLVGQFFGHLLLAATAGHSTAWTPTMAVHHTAAAVAVGLSLWLGERLVALIGSTADALVGPTAVPVAADPDDQPRGWPTPTGLAQFLLGTRLPTRGPPALPAH</sequence>
<evidence type="ECO:0000256" key="1">
    <source>
        <dbReference type="SAM" id="Phobius"/>
    </source>
</evidence>
<proteinExistence type="predicted"/>
<evidence type="ECO:0000313" key="2">
    <source>
        <dbReference type="EMBL" id="GED96529.1"/>
    </source>
</evidence>
<feature type="transmembrane region" description="Helical" evidence="1">
    <location>
        <begin position="90"/>
        <end position="111"/>
    </location>
</feature>
<accession>A0A7M3SV55</accession>
<reference evidence="3" key="1">
    <citation type="submission" date="2019-06" db="EMBL/GenBank/DDBJ databases">
        <title>Gordonia isolated from sludge of a wastewater treatment plant.</title>
        <authorList>
            <person name="Tamura T."/>
            <person name="Aoyama K."/>
            <person name="Kang Y."/>
            <person name="Saito S."/>
            <person name="Akiyama N."/>
            <person name="Yazawa K."/>
            <person name="Gonoi T."/>
            <person name="Mikami Y."/>
        </authorList>
    </citation>
    <scope>NUCLEOTIDE SEQUENCE [LARGE SCALE GENOMIC DNA]</scope>
    <source>
        <strain evidence="3">NBRC 107697</strain>
    </source>
</reference>
<dbReference type="RefSeq" id="WP_161925987.1">
    <property type="nucleotide sequence ID" value="NZ_BJOU01000001.1"/>
</dbReference>
<evidence type="ECO:0000313" key="3">
    <source>
        <dbReference type="Proteomes" id="UP000444980"/>
    </source>
</evidence>
<keyword evidence="1" id="KW-0472">Membrane</keyword>
<feature type="transmembrane region" description="Helical" evidence="1">
    <location>
        <begin position="65"/>
        <end position="84"/>
    </location>
</feature>
<comment type="caution">
    <text evidence="2">The sequence shown here is derived from an EMBL/GenBank/DDBJ whole genome shotgun (WGS) entry which is preliminary data.</text>
</comment>
<dbReference type="Proteomes" id="UP000444980">
    <property type="component" value="Unassembled WGS sequence"/>
</dbReference>
<keyword evidence="1" id="KW-0812">Transmembrane</keyword>
<keyword evidence="3" id="KW-1185">Reference proteome</keyword>
<name>A0A7M3SV55_9ACTN</name>
<organism evidence="2 3">
    <name type="scientific">Gordonia crocea</name>
    <dbReference type="NCBI Taxonomy" id="589162"/>
    <lineage>
        <taxon>Bacteria</taxon>
        <taxon>Bacillati</taxon>
        <taxon>Actinomycetota</taxon>
        <taxon>Actinomycetes</taxon>
        <taxon>Mycobacteriales</taxon>
        <taxon>Gordoniaceae</taxon>
        <taxon>Gordonia</taxon>
    </lineage>
</organism>
<gene>
    <name evidence="2" type="ORF">nbrc107697_05680</name>
</gene>
<feature type="transmembrane region" description="Helical" evidence="1">
    <location>
        <begin position="41"/>
        <end position="58"/>
    </location>
</feature>
<dbReference type="EMBL" id="BJOU01000001">
    <property type="protein sequence ID" value="GED96529.1"/>
    <property type="molecule type" value="Genomic_DNA"/>
</dbReference>
<protein>
    <submittedName>
        <fullName evidence="2">Uncharacterized protein</fullName>
    </submittedName>
</protein>
<keyword evidence="1" id="KW-1133">Transmembrane helix</keyword>
<dbReference type="AlphaFoldDB" id="A0A7M3SV55"/>